<feature type="region of interest" description="Disordered" evidence="1">
    <location>
        <begin position="1"/>
        <end position="49"/>
    </location>
</feature>
<gene>
    <name evidence="2" type="ORF">IPOD504_LOCUS4844</name>
</gene>
<keyword evidence="3" id="KW-1185">Reference proteome</keyword>
<proteinExistence type="predicted"/>
<feature type="compositionally biased region" description="Basic and acidic residues" evidence="1">
    <location>
        <begin position="1"/>
        <end position="21"/>
    </location>
</feature>
<evidence type="ECO:0000313" key="2">
    <source>
        <dbReference type="EMBL" id="CAH2044909.1"/>
    </source>
</evidence>
<dbReference type="EMBL" id="OW152828">
    <property type="protein sequence ID" value="CAH2044909.1"/>
    <property type="molecule type" value="Genomic_DNA"/>
</dbReference>
<name>A0ABN8I150_9NEOP</name>
<organism evidence="2 3">
    <name type="scientific">Iphiclides podalirius</name>
    <name type="common">scarce swallowtail</name>
    <dbReference type="NCBI Taxonomy" id="110791"/>
    <lineage>
        <taxon>Eukaryota</taxon>
        <taxon>Metazoa</taxon>
        <taxon>Ecdysozoa</taxon>
        <taxon>Arthropoda</taxon>
        <taxon>Hexapoda</taxon>
        <taxon>Insecta</taxon>
        <taxon>Pterygota</taxon>
        <taxon>Neoptera</taxon>
        <taxon>Endopterygota</taxon>
        <taxon>Lepidoptera</taxon>
        <taxon>Glossata</taxon>
        <taxon>Ditrysia</taxon>
        <taxon>Papilionoidea</taxon>
        <taxon>Papilionidae</taxon>
        <taxon>Papilioninae</taxon>
        <taxon>Iphiclides</taxon>
    </lineage>
</organism>
<feature type="non-terminal residue" evidence="2">
    <location>
        <position position="105"/>
    </location>
</feature>
<sequence>MSGHENRSTALGHEEPPEHGAIKQRTMSRLSPNTSASDLRGGRRAPPPPIIAAYRVLGAPLENRPKDLASKLVIPEPWRIPSPLRLRCQHPPVGCRAKCNCIGGR</sequence>
<protein>
    <submittedName>
        <fullName evidence="2">Uncharacterized protein</fullName>
    </submittedName>
</protein>
<dbReference type="Proteomes" id="UP000837857">
    <property type="component" value="Chromosome 16"/>
</dbReference>
<accession>A0ABN8I150</accession>
<feature type="compositionally biased region" description="Polar residues" evidence="1">
    <location>
        <begin position="25"/>
        <end position="37"/>
    </location>
</feature>
<evidence type="ECO:0000313" key="3">
    <source>
        <dbReference type="Proteomes" id="UP000837857"/>
    </source>
</evidence>
<reference evidence="2" key="1">
    <citation type="submission" date="2022-03" db="EMBL/GenBank/DDBJ databases">
        <authorList>
            <person name="Martin H S."/>
        </authorList>
    </citation>
    <scope>NUCLEOTIDE SEQUENCE</scope>
</reference>
<evidence type="ECO:0000256" key="1">
    <source>
        <dbReference type="SAM" id="MobiDB-lite"/>
    </source>
</evidence>